<feature type="transmembrane region" description="Helical" evidence="5">
    <location>
        <begin position="658"/>
        <end position="678"/>
    </location>
</feature>
<accession>D7G7J2</accession>
<evidence type="ECO:0000313" key="8">
    <source>
        <dbReference type="EMBL" id="CBJ27734.1"/>
    </source>
</evidence>
<dbReference type="PROSITE" id="PS50292">
    <property type="entry name" value="PEROXIDASE_3"/>
    <property type="match status" value="1"/>
</dbReference>
<dbReference type="eggNOG" id="KOG2408">
    <property type="taxonomic scope" value="Eukaryota"/>
</dbReference>
<feature type="compositionally biased region" description="Polar residues" evidence="4">
    <location>
        <begin position="1358"/>
        <end position="1374"/>
    </location>
</feature>
<feature type="domain" description="DOMON" evidence="7">
    <location>
        <begin position="495"/>
        <end position="620"/>
    </location>
</feature>
<organism evidence="8 9">
    <name type="scientific">Ectocarpus siliculosus</name>
    <name type="common">Brown alga</name>
    <name type="synonym">Conferva siliculosa</name>
    <dbReference type="NCBI Taxonomy" id="2880"/>
    <lineage>
        <taxon>Eukaryota</taxon>
        <taxon>Sar</taxon>
        <taxon>Stramenopiles</taxon>
        <taxon>Ochrophyta</taxon>
        <taxon>PX clade</taxon>
        <taxon>Phaeophyceae</taxon>
        <taxon>Ectocarpales</taxon>
        <taxon>Ectocarpaceae</taxon>
        <taxon>Ectocarpus</taxon>
    </lineage>
</organism>
<feature type="compositionally biased region" description="Basic and acidic residues" evidence="4">
    <location>
        <begin position="1330"/>
        <end position="1349"/>
    </location>
</feature>
<gene>
    <name evidence="8" type="ORF">Esi_0083_0098</name>
</gene>
<keyword evidence="2" id="KW-0964">Secreted</keyword>
<dbReference type="PROSITE" id="PS50255">
    <property type="entry name" value="CYTOCHROME_B5_2"/>
    <property type="match status" value="1"/>
</dbReference>
<proteinExistence type="predicted"/>
<dbReference type="OMA" id="INEDILC"/>
<evidence type="ECO:0000256" key="2">
    <source>
        <dbReference type="ARBA" id="ARBA00022525"/>
    </source>
</evidence>
<keyword evidence="3" id="KW-0325">Glycoprotein</keyword>
<dbReference type="GO" id="GO:0006979">
    <property type="term" value="P:response to oxidative stress"/>
    <property type="evidence" value="ECO:0007669"/>
    <property type="project" value="InterPro"/>
</dbReference>
<dbReference type="GO" id="GO:0005576">
    <property type="term" value="C:extracellular region"/>
    <property type="evidence" value="ECO:0007669"/>
    <property type="project" value="UniProtKB-SubCell"/>
</dbReference>
<dbReference type="GO" id="GO:0020037">
    <property type="term" value="F:heme binding"/>
    <property type="evidence" value="ECO:0007669"/>
    <property type="project" value="InterPro"/>
</dbReference>
<dbReference type="InParanoid" id="D7G7J2"/>
<keyword evidence="9" id="KW-1185">Reference proteome</keyword>
<dbReference type="Pfam" id="PF03098">
    <property type="entry name" value="An_peroxidase"/>
    <property type="match status" value="1"/>
</dbReference>
<dbReference type="Gene3D" id="1.20.120.1770">
    <property type="match status" value="1"/>
</dbReference>
<dbReference type="CDD" id="cd08760">
    <property type="entry name" value="Cyt_b561_FRRS1_like"/>
    <property type="match status" value="1"/>
</dbReference>
<feature type="region of interest" description="Disordered" evidence="4">
    <location>
        <begin position="974"/>
        <end position="1004"/>
    </location>
</feature>
<evidence type="ECO:0000313" key="9">
    <source>
        <dbReference type="Proteomes" id="UP000002630"/>
    </source>
</evidence>
<protein>
    <submittedName>
        <fullName evidence="8">Peroxidase</fullName>
    </submittedName>
</protein>
<keyword evidence="5" id="KW-0472">Membrane</keyword>
<feature type="transmembrane region" description="Helical" evidence="5">
    <location>
        <begin position="730"/>
        <end position="748"/>
    </location>
</feature>
<dbReference type="SUPFAM" id="SSF55856">
    <property type="entry name" value="Cytochrome b5-like heme/steroid binding domain"/>
    <property type="match status" value="1"/>
</dbReference>
<dbReference type="Proteomes" id="UP000002630">
    <property type="component" value="Linkage Group LG15"/>
</dbReference>
<dbReference type="STRING" id="2880.D7G7J2"/>
<dbReference type="InterPro" id="IPR001199">
    <property type="entry name" value="Cyt_B5-like_heme/steroid-bd"/>
</dbReference>
<dbReference type="PROSITE" id="PS50836">
    <property type="entry name" value="DOMON"/>
    <property type="match status" value="1"/>
</dbReference>
<evidence type="ECO:0000256" key="4">
    <source>
        <dbReference type="SAM" id="MobiDB-lite"/>
    </source>
</evidence>
<dbReference type="OrthoDB" id="823504at2759"/>
<dbReference type="InterPro" id="IPR045266">
    <property type="entry name" value="DOH_DOMON"/>
</dbReference>
<keyword evidence="5" id="KW-0812">Transmembrane</keyword>
<dbReference type="InterPro" id="IPR005018">
    <property type="entry name" value="DOMON_domain"/>
</dbReference>
<dbReference type="PANTHER" id="PTHR11475">
    <property type="entry name" value="OXIDASE/PEROXIDASE"/>
    <property type="match status" value="1"/>
</dbReference>
<evidence type="ECO:0000259" key="6">
    <source>
        <dbReference type="PROSITE" id="PS50255"/>
    </source>
</evidence>
<feature type="domain" description="Cytochrome b5 heme-binding" evidence="6">
    <location>
        <begin position="879"/>
        <end position="968"/>
    </location>
</feature>
<evidence type="ECO:0000256" key="1">
    <source>
        <dbReference type="ARBA" id="ARBA00004613"/>
    </source>
</evidence>
<sequence>MKTILLGALRGQPRELMTDVFLSSPPSVSDMNAVSIAWGQLLLLDLSYTVDNSSEPFEIACDDGGGSVDVWCPLGEASDPIPFFRSQATVTDSVRNPINYASSFIDLDFVYGRSKDAADALRTFDGGMLSMADDNMPIKNSDGTWLIADQRTARFPLTFALHVVLLLEHNRCCVDVAPALNYTSDEDMYQACRGWTIATFQHITEDEFLILLMGRSIGDWTVYQDDDGGSRRRLSPEQRRELLFTFDYYDDLLNPSADVFVTVAMTAAFESALPSTLRIVSEGYVATDYDHLELTVAAEDITGLFEHSAIGDILRGAVLSPAMAVWPHFASAVSNASPLFKLPVDMVQRARDHGVPSYNDVREAYELSKATAFSDVSADDDVVQLLYAAYGGEIENLDACVGALAEEKEASLGGNFGDLLHTAWVNQLYRTFFGDRYHHLHSRPIENVSLASISGLINQTLGVTDLPASGFTVPEVTVCTGECEAAGISGVSLAERYAMSWEVIDDQTISISLSVLGIGDSGMMGIGFGGLSMTDAQDFIICEVFSTGGAECIDRSPTGGRSEPQPDTLQSGLQVTNVTTDKTWTTVTFSRERATLDAEDYDLFEDIENEEDTLVIYAFKKGEGVGQHPNTNRGAATINFVTGDVDTQCDGETNFVSLHGALMLIAWMLIAPWGIYYARYRKGDAIKWAGREWYEMHEDIMIVASEAVLPLGITAVFASRGRTSEAHAHWGYYMIAAVAMQIFTGWMRTKGLEAKHSNFSLLHRFNKHFHIWAGRFAYAAGVVQCYRGLELVSSDDELIFSAGDGLDLQLGSFGWVKDYLFPAWFALVAGGFLVLEAQKQYQRFFKKGAASVCGVVSIVNELHDGSMHKGRLIPRTLDLPIYSVAAFNDKVLSGQSWLMVDEAVLDVSDFAQRHPGGRRLILNALGTDVTQELIGQENSVGHAMSFPPHVHTGSAWRIIRSLVVGYIEEKDAAEPTAALEDDQEQEGEEKVDTTTGDIPVPDANNRRFRVAGKAVMLNNRLALGDDTLATKAMRLNDLAVIPAPTRRPSRTAASNNPASVVGNPPIEMDVAQRADENDGGWGSSTDLLERFQVCPLLFRERMGAASAVGRGHLPSKRPVYRYIFSCPAKAQAQAQAVSGVCYFNMRAQEEGKGVVQRPYNAFAVRLLDVEPPTPGGRVAWSKTSAKLPKVVPAEETTEGVLCIEMRIRMYHDGAMSKLLEKLSKDTDNVAVQLQGPFLVNKLAPPPAHRNVIMIAAGTGVNPRTPRFPRGRGWSSCGRARRRLTSTVPTKSRPCRSNLDSSSSGKPKPPPYSTLARDGGRDEQPPPYRTPGREEKKRSAADAGAKKERAPTGVGKLLTTRTWRNSKWNESPTTSGRRRAPMQDTSNYQVGDGLVRGRVNREILETVFGEALISSIAAYNRQRALNSLACSDSDVGDNKEGEGEDDRDLIGTDQTAGKLQVVVSGPTAFVANVKQLLTEMGVPAGSTVLLD</sequence>
<keyword evidence="8" id="KW-0575">Peroxidase</keyword>
<dbReference type="Gene3D" id="3.10.120.10">
    <property type="entry name" value="Cytochrome b5-like heme/steroid binding domain"/>
    <property type="match status" value="1"/>
</dbReference>
<keyword evidence="8" id="KW-0560">Oxidoreductase</keyword>
<dbReference type="CDD" id="cd09631">
    <property type="entry name" value="DOMON_DOH"/>
    <property type="match status" value="1"/>
</dbReference>
<feature type="region of interest" description="Disordered" evidence="4">
    <location>
        <begin position="1259"/>
        <end position="1388"/>
    </location>
</feature>
<dbReference type="InterPro" id="IPR036400">
    <property type="entry name" value="Cyt_B5-like_heme/steroid_sf"/>
</dbReference>
<evidence type="ECO:0000256" key="5">
    <source>
        <dbReference type="SAM" id="Phobius"/>
    </source>
</evidence>
<evidence type="ECO:0000256" key="3">
    <source>
        <dbReference type="ARBA" id="ARBA00023180"/>
    </source>
</evidence>
<dbReference type="PANTHER" id="PTHR11475:SF4">
    <property type="entry name" value="CHORION PEROXIDASE"/>
    <property type="match status" value="1"/>
</dbReference>
<dbReference type="EMBL" id="FN649740">
    <property type="protein sequence ID" value="CBJ27734.1"/>
    <property type="molecule type" value="Genomic_DNA"/>
</dbReference>
<dbReference type="InterPro" id="IPR037120">
    <property type="entry name" value="Haem_peroxidase_sf_animal"/>
</dbReference>
<dbReference type="InterPro" id="IPR010255">
    <property type="entry name" value="Haem_peroxidase_sf"/>
</dbReference>
<dbReference type="GO" id="GO:0004601">
    <property type="term" value="F:peroxidase activity"/>
    <property type="evidence" value="ECO:0007669"/>
    <property type="project" value="UniProtKB-KW"/>
</dbReference>
<reference evidence="8 9" key="1">
    <citation type="journal article" date="2010" name="Nature">
        <title>The Ectocarpus genome and the independent evolution of multicellularity in brown algae.</title>
        <authorList>
            <person name="Cock J.M."/>
            <person name="Sterck L."/>
            <person name="Rouze P."/>
            <person name="Scornet D."/>
            <person name="Allen A.E."/>
            <person name="Amoutzias G."/>
            <person name="Anthouard V."/>
            <person name="Artiguenave F."/>
            <person name="Aury J.M."/>
            <person name="Badger J.H."/>
            <person name="Beszteri B."/>
            <person name="Billiau K."/>
            <person name="Bonnet E."/>
            <person name="Bothwell J.H."/>
            <person name="Bowler C."/>
            <person name="Boyen C."/>
            <person name="Brownlee C."/>
            <person name="Carrano C.J."/>
            <person name="Charrier B."/>
            <person name="Cho G.Y."/>
            <person name="Coelho S.M."/>
            <person name="Collen J."/>
            <person name="Corre E."/>
            <person name="Da Silva C."/>
            <person name="Delage L."/>
            <person name="Delaroque N."/>
            <person name="Dittami S.M."/>
            <person name="Doulbeau S."/>
            <person name="Elias M."/>
            <person name="Farnham G."/>
            <person name="Gachon C.M."/>
            <person name="Gschloessl B."/>
            <person name="Heesch S."/>
            <person name="Jabbari K."/>
            <person name="Jubin C."/>
            <person name="Kawai H."/>
            <person name="Kimura K."/>
            <person name="Kloareg B."/>
            <person name="Kupper F.C."/>
            <person name="Lang D."/>
            <person name="Le Bail A."/>
            <person name="Leblanc C."/>
            <person name="Lerouge P."/>
            <person name="Lohr M."/>
            <person name="Lopez P.J."/>
            <person name="Martens C."/>
            <person name="Maumus F."/>
            <person name="Michel G."/>
            <person name="Miranda-Saavedra D."/>
            <person name="Morales J."/>
            <person name="Moreau H."/>
            <person name="Motomura T."/>
            <person name="Nagasato C."/>
            <person name="Napoli C.A."/>
            <person name="Nelson D.R."/>
            <person name="Nyvall-Collen P."/>
            <person name="Peters A.F."/>
            <person name="Pommier C."/>
            <person name="Potin P."/>
            <person name="Poulain J."/>
            <person name="Quesneville H."/>
            <person name="Read B."/>
            <person name="Rensing S.A."/>
            <person name="Ritter A."/>
            <person name="Rousvoal S."/>
            <person name="Samanta M."/>
            <person name="Samson G."/>
            <person name="Schroeder D.C."/>
            <person name="Segurens B."/>
            <person name="Strittmatter M."/>
            <person name="Tonon T."/>
            <person name="Tregear J.W."/>
            <person name="Valentin K."/>
            <person name="von Dassow P."/>
            <person name="Yamagishi T."/>
            <person name="Van de Peer Y."/>
            <person name="Wincker P."/>
        </authorList>
    </citation>
    <scope>NUCLEOTIDE SEQUENCE [LARGE SCALE GENOMIC DNA]</scope>
    <source>
        <strain evidence="9">Ec32 / CCAP1310/4</strain>
    </source>
</reference>
<feature type="compositionally biased region" description="Acidic residues" evidence="4">
    <location>
        <begin position="979"/>
        <end position="989"/>
    </location>
</feature>
<comment type="subcellular location">
    <subcellularLocation>
        <location evidence="1">Secreted</location>
    </subcellularLocation>
</comment>
<dbReference type="SUPFAM" id="SSF48113">
    <property type="entry name" value="Heme-dependent peroxidases"/>
    <property type="match status" value="1"/>
</dbReference>
<dbReference type="Pfam" id="PF03351">
    <property type="entry name" value="DOMON"/>
    <property type="match status" value="1"/>
</dbReference>
<dbReference type="Pfam" id="PF00173">
    <property type="entry name" value="Cyt-b5"/>
    <property type="match status" value="1"/>
</dbReference>
<dbReference type="Gene3D" id="1.10.640.10">
    <property type="entry name" value="Haem peroxidase domain superfamily, animal type"/>
    <property type="match status" value="1"/>
</dbReference>
<dbReference type="EMBL" id="FN649064">
    <property type="protein sequence ID" value="CBJ27734.1"/>
    <property type="molecule type" value="Genomic_DNA"/>
</dbReference>
<dbReference type="InterPro" id="IPR019791">
    <property type="entry name" value="Haem_peroxidase_animal"/>
</dbReference>
<evidence type="ECO:0000259" key="7">
    <source>
        <dbReference type="PROSITE" id="PS50836"/>
    </source>
</evidence>
<name>D7G7J2_ECTSI</name>
<keyword evidence="5" id="KW-1133">Transmembrane helix</keyword>
<feature type="region of interest" description="Disordered" evidence="4">
    <location>
        <begin position="1429"/>
        <end position="1451"/>
    </location>
</feature>